<keyword evidence="6" id="KW-0560">Oxidoreductase</keyword>
<dbReference type="HAMAP" id="MF_00063">
    <property type="entry name" value="CysH"/>
    <property type="match status" value="1"/>
</dbReference>
<dbReference type="EMBL" id="VFLP01000025">
    <property type="protein sequence ID" value="TRX93980.1"/>
    <property type="molecule type" value="Genomic_DNA"/>
</dbReference>
<evidence type="ECO:0000313" key="16">
    <source>
        <dbReference type="Proteomes" id="UP000319160"/>
    </source>
</evidence>
<feature type="compositionally biased region" description="Polar residues" evidence="13">
    <location>
        <begin position="1"/>
        <end position="14"/>
    </location>
</feature>
<evidence type="ECO:0000256" key="3">
    <source>
        <dbReference type="ARBA" id="ARBA00013096"/>
    </source>
</evidence>
<keyword evidence="16" id="KW-1185">Reference proteome</keyword>
<sequence length="378" mass="42815">MGATSYSSKASSPRLQPLDKMKPTESEDIESGYASASSASSTTSSTPALPQIMLTEPHLRYLNEQMEKMTPMERLRFSMRLFPNLYQTTAFGLTGLVTIDMLSKLATSDPTLPAVEAIFLDTLYHFPETYDLVSRVQARYPAIKLHIYKPDRVSTASEFEAEYGEGLYDTASELYDYIAKVEPQQRAYSELRVAAVFTGRRRSQGGERDKIPILEIDEERGIVKINPLLDWSFTQVKSYITEHDVPYNVLLDRGYKSVGDWHSTSPVAAGEDERAGRWKGQQKTECGIHNKKSRYAQFLLQQQLKDAAAAAADADITTSTTTTAEEVKQQKQLTSALEKIEREQLEAEEREREEKQQQQQQQELRQDFATGRWVPVLC</sequence>
<dbReference type="GO" id="GO:0019344">
    <property type="term" value="P:cysteine biosynthetic process"/>
    <property type="evidence" value="ECO:0007669"/>
    <property type="project" value="UniProtKB-KW"/>
</dbReference>
<evidence type="ECO:0000256" key="6">
    <source>
        <dbReference type="ARBA" id="ARBA00023002"/>
    </source>
</evidence>
<keyword evidence="7" id="KW-0486">Methionine biosynthesis</keyword>
<dbReference type="NCBIfam" id="NF002537">
    <property type="entry name" value="PRK02090.1"/>
    <property type="match status" value="1"/>
</dbReference>
<comment type="catalytic activity">
    <reaction evidence="9">
        <text>[thioredoxin]-disulfide + sulfite + adenosine 3',5'-bisphosphate + 2 H(+) = [thioredoxin]-dithiol + 3'-phosphoadenylyl sulfate</text>
        <dbReference type="Rhea" id="RHEA:11724"/>
        <dbReference type="Rhea" id="RHEA-COMP:10698"/>
        <dbReference type="Rhea" id="RHEA-COMP:10700"/>
        <dbReference type="ChEBI" id="CHEBI:15378"/>
        <dbReference type="ChEBI" id="CHEBI:17359"/>
        <dbReference type="ChEBI" id="CHEBI:29950"/>
        <dbReference type="ChEBI" id="CHEBI:50058"/>
        <dbReference type="ChEBI" id="CHEBI:58339"/>
        <dbReference type="ChEBI" id="CHEBI:58343"/>
        <dbReference type="EC" id="1.8.4.8"/>
    </reaction>
</comment>
<comment type="similarity">
    <text evidence="2">Belongs to the PAPS reductase family. CysH subfamily.</text>
</comment>
<proteinExistence type="inferred from homology"/>
<dbReference type="STRING" id="2512241.A0A553I1A3"/>
<dbReference type="GO" id="GO:0019379">
    <property type="term" value="P:sulfate assimilation, phosphoadenylyl sulfate reduction by phosphoadenylyl-sulfate reductase (thioredoxin)"/>
    <property type="evidence" value="ECO:0007669"/>
    <property type="project" value="InterPro"/>
</dbReference>
<feature type="domain" description="Phosphoadenosine phosphosulphate reductase" evidence="14">
    <location>
        <begin position="85"/>
        <end position="266"/>
    </location>
</feature>
<dbReference type="SUPFAM" id="SSF52402">
    <property type="entry name" value="Adenine nucleotide alpha hydrolases-like"/>
    <property type="match status" value="1"/>
</dbReference>
<dbReference type="CDD" id="cd23945">
    <property type="entry name" value="PAPS_reductase"/>
    <property type="match status" value="1"/>
</dbReference>
<name>A0A553I1A3_9PEZI</name>
<evidence type="ECO:0000259" key="14">
    <source>
        <dbReference type="Pfam" id="PF01507"/>
    </source>
</evidence>
<dbReference type="FunFam" id="3.40.50.620:FF:000151">
    <property type="entry name" value="Phosphoadenosine phosphosulfate reductase"/>
    <property type="match status" value="1"/>
</dbReference>
<evidence type="ECO:0000256" key="11">
    <source>
        <dbReference type="ARBA" id="ARBA00082472"/>
    </source>
</evidence>
<dbReference type="Pfam" id="PF01507">
    <property type="entry name" value="PAPS_reduct"/>
    <property type="match status" value="1"/>
</dbReference>
<comment type="pathway">
    <text evidence="1">Sulfur metabolism; hydrogen sulfide biosynthesis; sulfite from sulfate: step 3/3.</text>
</comment>
<keyword evidence="5" id="KW-0521">NADP</keyword>
<keyword evidence="4" id="KW-0028">Amino-acid biosynthesis</keyword>
<dbReference type="GO" id="GO:0009086">
    <property type="term" value="P:methionine biosynthetic process"/>
    <property type="evidence" value="ECO:0007669"/>
    <property type="project" value="UniProtKB-KW"/>
</dbReference>
<dbReference type="PANTHER" id="PTHR46509">
    <property type="entry name" value="PHOSPHOADENOSINE PHOSPHOSULFATE REDUCTASE"/>
    <property type="match status" value="1"/>
</dbReference>
<dbReference type="OrthoDB" id="7869097at2759"/>
<dbReference type="GO" id="GO:0005737">
    <property type="term" value="C:cytoplasm"/>
    <property type="evidence" value="ECO:0007669"/>
    <property type="project" value="TreeGrafter"/>
</dbReference>
<evidence type="ECO:0000256" key="12">
    <source>
        <dbReference type="ARBA" id="ARBA00082553"/>
    </source>
</evidence>
<dbReference type="Proteomes" id="UP000319160">
    <property type="component" value="Unassembled WGS sequence"/>
</dbReference>
<evidence type="ECO:0000256" key="9">
    <source>
        <dbReference type="ARBA" id="ARBA00052536"/>
    </source>
</evidence>
<gene>
    <name evidence="15" type="ORF">FHL15_005058</name>
</gene>
<dbReference type="InterPro" id="IPR011800">
    <property type="entry name" value="PAPS_reductase_CysH"/>
</dbReference>
<evidence type="ECO:0000256" key="1">
    <source>
        <dbReference type="ARBA" id="ARBA00004848"/>
    </source>
</evidence>
<feature type="compositionally biased region" description="Low complexity" evidence="13">
    <location>
        <begin position="34"/>
        <end position="46"/>
    </location>
</feature>
<evidence type="ECO:0000256" key="2">
    <source>
        <dbReference type="ARBA" id="ARBA00009732"/>
    </source>
</evidence>
<feature type="region of interest" description="Disordered" evidence="13">
    <location>
        <begin position="1"/>
        <end position="49"/>
    </location>
</feature>
<dbReference type="InterPro" id="IPR014729">
    <property type="entry name" value="Rossmann-like_a/b/a_fold"/>
</dbReference>
<keyword evidence="8" id="KW-0198">Cysteine biosynthesis</keyword>
<feature type="region of interest" description="Disordered" evidence="13">
    <location>
        <begin position="320"/>
        <end position="378"/>
    </location>
</feature>
<comment type="caution">
    <text evidence="15">The sequence shown here is derived from an EMBL/GenBank/DDBJ whole genome shotgun (WGS) entry which is preliminary data.</text>
</comment>
<dbReference type="AlphaFoldDB" id="A0A553I1A3"/>
<evidence type="ECO:0000256" key="10">
    <source>
        <dbReference type="ARBA" id="ARBA00078053"/>
    </source>
</evidence>
<dbReference type="NCBIfam" id="TIGR02057">
    <property type="entry name" value="PAPS_reductase"/>
    <property type="match status" value="1"/>
</dbReference>
<protein>
    <recommendedName>
        <fullName evidence="3">phosphoadenylyl-sulfate reductase (thioredoxin)</fullName>
        <ecNumber evidence="3">1.8.4.8</ecNumber>
    </recommendedName>
    <alternativeName>
        <fullName evidence="10">3'-phosphoadenylylsulfate reductase</fullName>
    </alternativeName>
    <alternativeName>
        <fullName evidence="12">PAPS reductase, thioredoxin dependent</fullName>
    </alternativeName>
    <alternativeName>
        <fullName evidence="11">PAdoPS reductase</fullName>
    </alternativeName>
</protein>
<evidence type="ECO:0000256" key="7">
    <source>
        <dbReference type="ARBA" id="ARBA00023167"/>
    </source>
</evidence>
<dbReference type="NCBIfam" id="TIGR00434">
    <property type="entry name" value="cysH"/>
    <property type="match status" value="1"/>
</dbReference>
<dbReference type="EC" id="1.8.4.8" evidence="3"/>
<evidence type="ECO:0000313" key="15">
    <source>
        <dbReference type="EMBL" id="TRX93980.1"/>
    </source>
</evidence>
<evidence type="ECO:0000256" key="13">
    <source>
        <dbReference type="SAM" id="MobiDB-lite"/>
    </source>
</evidence>
<dbReference type="GO" id="GO:0004604">
    <property type="term" value="F:phosphoadenylyl-sulfate reductase (thioredoxin) activity"/>
    <property type="evidence" value="ECO:0007669"/>
    <property type="project" value="UniProtKB-EC"/>
</dbReference>
<accession>A0A553I1A3</accession>
<dbReference type="InterPro" id="IPR004511">
    <property type="entry name" value="PAPS/APS_Rdtase"/>
</dbReference>
<feature type="compositionally biased region" description="Basic and acidic residues" evidence="13">
    <location>
        <begin position="338"/>
        <end position="356"/>
    </location>
</feature>
<organism evidence="15 16">
    <name type="scientific">Xylaria flabelliformis</name>
    <dbReference type="NCBI Taxonomy" id="2512241"/>
    <lineage>
        <taxon>Eukaryota</taxon>
        <taxon>Fungi</taxon>
        <taxon>Dikarya</taxon>
        <taxon>Ascomycota</taxon>
        <taxon>Pezizomycotina</taxon>
        <taxon>Sordariomycetes</taxon>
        <taxon>Xylariomycetidae</taxon>
        <taxon>Xylariales</taxon>
        <taxon>Xylariaceae</taxon>
        <taxon>Xylaria</taxon>
    </lineage>
</organism>
<reference evidence="16" key="1">
    <citation type="submission" date="2019-06" db="EMBL/GenBank/DDBJ databases">
        <title>Draft genome sequence of the griseofulvin-producing fungus Xylaria cubensis strain G536.</title>
        <authorList>
            <person name="Mead M.E."/>
            <person name="Raja H.A."/>
            <person name="Steenwyk J.L."/>
            <person name="Knowles S.L."/>
            <person name="Oberlies N.H."/>
            <person name="Rokas A."/>
        </authorList>
    </citation>
    <scope>NUCLEOTIDE SEQUENCE [LARGE SCALE GENOMIC DNA]</scope>
    <source>
        <strain evidence="16">G536</strain>
    </source>
</reference>
<dbReference type="PANTHER" id="PTHR46509:SF1">
    <property type="entry name" value="PHOSPHOADENOSINE PHOSPHOSULFATE REDUCTASE"/>
    <property type="match status" value="1"/>
</dbReference>
<evidence type="ECO:0000256" key="5">
    <source>
        <dbReference type="ARBA" id="ARBA00022857"/>
    </source>
</evidence>
<dbReference type="Gene3D" id="3.40.50.620">
    <property type="entry name" value="HUPs"/>
    <property type="match status" value="1"/>
</dbReference>
<dbReference type="InterPro" id="IPR002500">
    <property type="entry name" value="PAPS_reduct_dom"/>
</dbReference>
<evidence type="ECO:0000256" key="4">
    <source>
        <dbReference type="ARBA" id="ARBA00022605"/>
    </source>
</evidence>
<evidence type="ECO:0000256" key="8">
    <source>
        <dbReference type="ARBA" id="ARBA00023192"/>
    </source>
</evidence>